<organism evidence="1 2">
    <name type="scientific">Paraphoma chrysanthemicola</name>
    <dbReference type="NCBI Taxonomy" id="798071"/>
    <lineage>
        <taxon>Eukaryota</taxon>
        <taxon>Fungi</taxon>
        <taxon>Dikarya</taxon>
        <taxon>Ascomycota</taxon>
        <taxon>Pezizomycotina</taxon>
        <taxon>Dothideomycetes</taxon>
        <taxon>Pleosporomycetidae</taxon>
        <taxon>Pleosporales</taxon>
        <taxon>Pleosporineae</taxon>
        <taxon>Phaeosphaeriaceae</taxon>
        <taxon>Paraphoma</taxon>
    </lineage>
</organism>
<proteinExistence type="predicted"/>
<evidence type="ECO:0008006" key="3">
    <source>
        <dbReference type="Google" id="ProtNLM"/>
    </source>
</evidence>
<protein>
    <recommendedName>
        <fullName evidence="3">F-box domain-containing protein</fullName>
    </recommendedName>
</protein>
<name>A0A8K0VT61_9PLEO</name>
<evidence type="ECO:0000313" key="2">
    <source>
        <dbReference type="Proteomes" id="UP000813461"/>
    </source>
</evidence>
<dbReference type="EMBL" id="JAGMVJ010000022">
    <property type="protein sequence ID" value="KAH7073156.1"/>
    <property type="molecule type" value="Genomic_DNA"/>
</dbReference>
<reference evidence="1" key="1">
    <citation type="journal article" date="2021" name="Nat. Commun.">
        <title>Genetic determinants of endophytism in the Arabidopsis root mycobiome.</title>
        <authorList>
            <person name="Mesny F."/>
            <person name="Miyauchi S."/>
            <person name="Thiergart T."/>
            <person name="Pickel B."/>
            <person name="Atanasova L."/>
            <person name="Karlsson M."/>
            <person name="Huettel B."/>
            <person name="Barry K.W."/>
            <person name="Haridas S."/>
            <person name="Chen C."/>
            <person name="Bauer D."/>
            <person name="Andreopoulos W."/>
            <person name="Pangilinan J."/>
            <person name="LaButti K."/>
            <person name="Riley R."/>
            <person name="Lipzen A."/>
            <person name="Clum A."/>
            <person name="Drula E."/>
            <person name="Henrissat B."/>
            <person name="Kohler A."/>
            <person name="Grigoriev I.V."/>
            <person name="Martin F.M."/>
            <person name="Hacquard S."/>
        </authorList>
    </citation>
    <scope>NUCLEOTIDE SEQUENCE</scope>
    <source>
        <strain evidence="1">MPI-SDFR-AT-0120</strain>
    </source>
</reference>
<evidence type="ECO:0000313" key="1">
    <source>
        <dbReference type="EMBL" id="KAH7073156.1"/>
    </source>
</evidence>
<comment type="caution">
    <text evidence="1">The sequence shown here is derived from an EMBL/GenBank/DDBJ whole genome shotgun (WGS) entry which is preliminary data.</text>
</comment>
<dbReference type="AlphaFoldDB" id="A0A8K0VT61"/>
<dbReference type="OrthoDB" id="10344523at2759"/>
<keyword evidence="2" id="KW-1185">Reference proteome</keyword>
<gene>
    <name evidence="1" type="ORF">FB567DRAFT_194177</name>
</gene>
<sequence>MDALPDELQCVVASFLPPTDCASYRLIGKRFANIGAEVLFSTFRFNASWRSYERFSTRLILLYAKYVRTLQYLGYPYPDDEFPCGNSSIEEQTLWQALIAFASADIPITTLRARELVIGAFSEDNFLSHVTQVCASVTTAEIQLSSPADYRNSPISYQTQLNLVGFLGGLWNVTNLRLSFGPEDRLFRPKSFYVLDTITPPQHVWPSLTSLSLVCTCLLVQVSALEELLAPHRRRLQCLELRELSTYSGEDTEVEEWGIQQEQRRKYWRGIVDVFEGFEQLIRGCVLEASHVGEEQCKSWTVVTAGGEVDIKTNVREWLVDQI</sequence>
<accession>A0A8K0VT61</accession>
<dbReference type="Proteomes" id="UP000813461">
    <property type="component" value="Unassembled WGS sequence"/>
</dbReference>